<feature type="transmembrane region" description="Helical" evidence="7">
    <location>
        <begin position="44"/>
        <end position="66"/>
    </location>
</feature>
<proteinExistence type="predicted"/>
<name>A0A2K3LLK9_TRIPR</name>
<reference evidence="9 10" key="2">
    <citation type="journal article" date="2017" name="Front. Plant Sci.">
        <title>Gene Classification and Mining of Molecular Markers Useful in Red Clover (Trifolium pratense) Breeding.</title>
        <authorList>
            <person name="Istvanek J."/>
            <person name="Dluhosova J."/>
            <person name="Dluhos P."/>
            <person name="Patkova L."/>
            <person name="Nedelnik J."/>
            <person name="Repkova J."/>
        </authorList>
    </citation>
    <scope>NUCLEOTIDE SEQUENCE [LARGE SCALE GENOMIC DNA]</scope>
    <source>
        <strain evidence="10">cv. Tatra</strain>
        <tissue evidence="9">Young leaves</tissue>
    </source>
</reference>
<organism evidence="9 10">
    <name type="scientific">Trifolium pratense</name>
    <name type="common">Red clover</name>
    <dbReference type="NCBI Taxonomy" id="57577"/>
    <lineage>
        <taxon>Eukaryota</taxon>
        <taxon>Viridiplantae</taxon>
        <taxon>Streptophyta</taxon>
        <taxon>Embryophyta</taxon>
        <taxon>Tracheophyta</taxon>
        <taxon>Spermatophyta</taxon>
        <taxon>Magnoliopsida</taxon>
        <taxon>eudicotyledons</taxon>
        <taxon>Gunneridae</taxon>
        <taxon>Pentapetalae</taxon>
        <taxon>rosids</taxon>
        <taxon>fabids</taxon>
        <taxon>Fabales</taxon>
        <taxon>Fabaceae</taxon>
        <taxon>Papilionoideae</taxon>
        <taxon>50 kb inversion clade</taxon>
        <taxon>NPAAA clade</taxon>
        <taxon>Hologalegina</taxon>
        <taxon>IRL clade</taxon>
        <taxon>Trifolieae</taxon>
        <taxon>Trifolium</taxon>
    </lineage>
</organism>
<protein>
    <submittedName>
        <fullName evidence="9">Vacuolar amino acid transporter 1</fullName>
    </submittedName>
</protein>
<evidence type="ECO:0000256" key="6">
    <source>
        <dbReference type="ARBA" id="ARBA00023136"/>
    </source>
</evidence>
<keyword evidence="3 7" id="KW-0812">Transmembrane</keyword>
<evidence type="ECO:0000313" key="9">
    <source>
        <dbReference type="EMBL" id="PNX79421.1"/>
    </source>
</evidence>
<comment type="caution">
    <text evidence="9">The sequence shown here is derived from an EMBL/GenBank/DDBJ whole genome shotgun (WGS) entry which is preliminary data.</text>
</comment>
<dbReference type="GO" id="GO:0005774">
    <property type="term" value="C:vacuolar membrane"/>
    <property type="evidence" value="ECO:0007669"/>
    <property type="project" value="TreeGrafter"/>
</dbReference>
<keyword evidence="4" id="KW-0029">Amino-acid transport</keyword>
<feature type="non-terminal residue" evidence="9">
    <location>
        <position position="178"/>
    </location>
</feature>
<feature type="transmembrane region" description="Helical" evidence="7">
    <location>
        <begin position="158"/>
        <end position="177"/>
    </location>
</feature>
<dbReference type="Pfam" id="PF01490">
    <property type="entry name" value="Aa_trans"/>
    <property type="match status" value="1"/>
</dbReference>
<evidence type="ECO:0000256" key="1">
    <source>
        <dbReference type="ARBA" id="ARBA00004141"/>
    </source>
</evidence>
<dbReference type="GO" id="GO:0015179">
    <property type="term" value="F:L-amino acid transmembrane transporter activity"/>
    <property type="evidence" value="ECO:0007669"/>
    <property type="project" value="TreeGrafter"/>
</dbReference>
<reference evidence="9 10" key="1">
    <citation type="journal article" date="2014" name="Am. J. Bot.">
        <title>Genome assembly and annotation for red clover (Trifolium pratense; Fabaceae).</title>
        <authorList>
            <person name="Istvanek J."/>
            <person name="Jaros M."/>
            <person name="Krenek A."/>
            <person name="Repkova J."/>
        </authorList>
    </citation>
    <scope>NUCLEOTIDE SEQUENCE [LARGE SCALE GENOMIC DNA]</scope>
    <source>
        <strain evidence="10">cv. Tatra</strain>
        <tissue evidence="9">Young leaves</tissue>
    </source>
</reference>
<dbReference type="InterPro" id="IPR013057">
    <property type="entry name" value="AA_transpt_TM"/>
</dbReference>
<feature type="domain" description="Amino acid transporter transmembrane" evidence="8">
    <location>
        <begin position="2"/>
        <end position="114"/>
    </location>
</feature>
<dbReference type="PANTHER" id="PTHR22950">
    <property type="entry name" value="AMINO ACID TRANSPORTER"/>
    <property type="match status" value="1"/>
</dbReference>
<keyword evidence="2" id="KW-0813">Transport</keyword>
<keyword evidence="5 7" id="KW-1133">Transmembrane helix</keyword>
<dbReference type="AlphaFoldDB" id="A0A2K3LLK9"/>
<evidence type="ECO:0000259" key="8">
    <source>
        <dbReference type="Pfam" id="PF01490"/>
    </source>
</evidence>
<accession>A0A2K3LLK9</accession>
<evidence type="ECO:0000313" key="10">
    <source>
        <dbReference type="Proteomes" id="UP000236291"/>
    </source>
</evidence>
<gene>
    <name evidence="9" type="ORF">L195_g035407</name>
</gene>
<keyword evidence="6 7" id="KW-0472">Membrane</keyword>
<dbReference type="STRING" id="57577.A0A2K3LLK9"/>
<dbReference type="EMBL" id="ASHM01035964">
    <property type="protein sequence ID" value="PNX79421.1"/>
    <property type="molecule type" value="Genomic_DNA"/>
</dbReference>
<evidence type="ECO:0000256" key="3">
    <source>
        <dbReference type="ARBA" id="ARBA00022692"/>
    </source>
</evidence>
<evidence type="ECO:0000256" key="7">
    <source>
        <dbReference type="SAM" id="Phobius"/>
    </source>
</evidence>
<sequence>MSLLSYVSASGAIASSIFIFSLFWNGAVDGTGFHGKGRVFNLSGIPSAVSLYAFCYSAHPILPTLYNSMRNKSHYSGVLFVSFSACTFGYAAAAILGYLMFGQEVESQVTLNLHTGKLMTIPLFGYLMSLVGAMLSVSASILVPSICYLKISGAYKRFGSEMIVNYLIIVMGVAIAVF</sequence>
<feature type="transmembrane region" description="Helical" evidence="7">
    <location>
        <begin position="121"/>
        <end position="146"/>
    </location>
</feature>
<feature type="transmembrane region" description="Helical" evidence="7">
    <location>
        <begin position="78"/>
        <end position="101"/>
    </location>
</feature>
<feature type="transmembrane region" description="Helical" evidence="7">
    <location>
        <begin position="7"/>
        <end position="24"/>
    </location>
</feature>
<evidence type="ECO:0000256" key="2">
    <source>
        <dbReference type="ARBA" id="ARBA00022448"/>
    </source>
</evidence>
<evidence type="ECO:0000256" key="4">
    <source>
        <dbReference type="ARBA" id="ARBA00022970"/>
    </source>
</evidence>
<evidence type="ECO:0000256" key="5">
    <source>
        <dbReference type="ARBA" id="ARBA00022989"/>
    </source>
</evidence>
<dbReference type="Proteomes" id="UP000236291">
    <property type="component" value="Unassembled WGS sequence"/>
</dbReference>
<dbReference type="PANTHER" id="PTHR22950:SF705">
    <property type="entry name" value="AMINO ACID TRANSPORTER AVT1I-LIKE"/>
    <property type="match status" value="1"/>
</dbReference>
<comment type="subcellular location">
    <subcellularLocation>
        <location evidence="1">Membrane</location>
        <topology evidence="1">Multi-pass membrane protein</topology>
    </subcellularLocation>
</comment>